<dbReference type="KEGG" id="uam:UABAM_06588"/>
<reference evidence="2 3" key="1">
    <citation type="submission" date="2019-08" db="EMBL/GenBank/DDBJ databases">
        <title>Complete genome sequence of Candidatus Uab amorphum.</title>
        <authorList>
            <person name="Shiratori T."/>
            <person name="Suzuki S."/>
            <person name="Kakizawa Y."/>
            <person name="Ishida K."/>
        </authorList>
    </citation>
    <scope>NUCLEOTIDE SEQUENCE [LARGE SCALE GENOMIC DNA]</scope>
    <source>
        <strain evidence="2 3">SRT547</strain>
    </source>
</reference>
<protein>
    <submittedName>
        <fullName evidence="2">Uncharacterized protein</fullName>
    </submittedName>
</protein>
<sequence length="408" mass="47582">MKRVKSFIIHFVIIVVMMSAVVGIAKKMDDIRPNQELQEFLYLAKNNQIKSFAFGFEAEYADILWMLSIQAFRQYAIEKTPFPEVKQVYKSIAKLDPHFQGMYETACIYINMVEKRPLPGVQFIEESLQQEKSIGAKYPESEKLSGQPWMWYLLGRIYCLQRLELQNKEMIFVKDTMRKAMACMNKCLQLSDGKHMGAQFFAYFLVRLDEGFSFDLVTWLQIYSSAGDNEVLQNLILKTIRELIAEAHLDTIHKKFSEYHKTHGSYPTKLSQCMHFVPLEPREEDMRKITGELLNLVMSSLQKSMTAEQMEQAIFRFIHQDMPKKFPNGQQYIIQLNRVLSPSIEQKRLEKQVRGIQIMVERFKKKFGRFPNNLQEIVNKSGLDEIKPLPLGKKYTYDAKTGEVGSSE</sequence>
<dbReference type="Proteomes" id="UP000326354">
    <property type="component" value="Chromosome"/>
</dbReference>
<evidence type="ECO:0000313" key="3">
    <source>
        <dbReference type="Proteomes" id="UP000326354"/>
    </source>
</evidence>
<evidence type="ECO:0000256" key="1">
    <source>
        <dbReference type="SAM" id="Phobius"/>
    </source>
</evidence>
<dbReference type="EMBL" id="AP019860">
    <property type="protein sequence ID" value="BBM88171.1"/>
    <property type="molecule type" value="Genomic_DNA"/>
</dbReference>
<keyword evidence="1" id="KW-0472">Membrane</keyword>
<feature type="transmembrane region" description="Helical" evidence="1">
    <location>
        <begin position="7"/>
        <end position="25"/>
    </location>
</feature>
<keyword evidence="1" id="KW-0812">Transmembrane</keyword>
<dbReference type="RefSeq" id="WP_151972413.1">
    <property type="nucleotide sequence ID" value="NZ_AP019860.1"/>
</dbReference>
<dbReference type="AlphaFoldDB" id="A0A5S9F7A8"/>
<gene>
    <name evidence="2" type="ORF">UABAM_06588</name>
</gene>
<accession>A0A5S9F7A8</accession>
<keyword evidence="3" id="KW-1185">Reference proteome</keyword>
<keyword evidence="1" id="KW-1133">Transmembrane helix</keyword>
<name>A0A5S9F7A8_UABAM</name>
<evidence type="ECO:0000313" key="2">
    <source>
        <dbReference type="EMBL" id="BBM88171.1"/>
    </source>
</evidence>
<organism evidence="2 3">
    <name type="scientific">Uabimicrobium amorphum</name>
    <dbReference type="NCBI Taxonomy" id="2596890"/>
    <lineage>
        <taxon>Bacteria</taxon>
        <taxon>Pseudomonadati</taxon>
        <taxon>Planctomycetota</taxon>
        <taxon>Candidatus Uabimicrobiia</taxon>
        <taxon>Candidatus Uabimicrobiales</taxon>
        <taxon>Candidatus Uabimicrobiaceae</taxon>
        <taxon>Candidatus Uabimicrobium</taxon>
    </lineage>
</organism>
<proteinExistence type="predicted"/>